<protein>
    <submittedName>
        <fullName evidence="2">Uncharacterized protein</fullName>
    </submittedName>
</protein>
<accession>F5R7R7</accession>
<dbReference type="STRING" id="1000565.METUNv1_00275"/>
<evidence type="ECO:0000313" key="3">
    <source>
        <dbReference type="Proteomes" id="UP000005019"/>
    </source>
</evidence>
<dbReference type="AlphaFoldDB" id="F5R7R7"/>
<proteinExistence type="predicted"/>
<comment type="caution">
    <text evidence="2">The sequence shown here is derived from an EMBL/GenBank/DDBJ whole genome shotgun (WGS) entry which is preliminary data.</text>
</comment>
<keyword evidence="3" id="KW-1185">Reference proteome</keyword>
<evidence type="ECO:0000313" key="2">
    <source>
        <dbReference type="EMBL" id="EGK73104.1"/>
    </source>
</evidence>
<feature type="region of interest" description="Disordered" evidence="1">
    <location>
        <begin position="1"/>
        <end position="20"/>
    </location>
</feature>
<evidence type="ECO:0000256" key="1">
    <source>
        <dbReference type="SAM" id="MobiDB-lite"/>
    </source>
</evidence>
<organism evidence="2 3">
    <name type="scientific">Methyloversatilis universalis (strain ATCC BAA-1314 / DSM 25237 / JCM 13912 / CCUG 52030 / FAM5)</name>
    <dbReference type="NCBI Taxonomy" id="1000565"/>
    <lineage>
        <taxon>Bacteria</taxon>
        <taxon>Pseudomonadati</taxon>
        <taxon>Pseudomonadota</taxon>
        <taxon>Betaproteobacteria</taxon>
        <taxon>Nitrosomonadales</taxon>
        <taxon>Sterolibacteriaceae</taxon>
        <taxon>Methyloversatilis</taxon>
    </lineage>
</organism>
<name>F5R7R7_METUF</name>
<sequence>MIEGGERHLGHDRLHPGVLADRHRQIDAQRRMGGAHRVDVRRQVASHMAALGDEHRQHRNPAHPLGGQSRARLFQRRFEELEKGQFDPRRTLTGRHPGGHLAQRARPFRIARSVAEQHQTVTHNVFSFALQQNRKHHRI</sequence>
<dbReference type="EMBL" id="AFHG01000029">
    <property type="protein sequence ID" value="EGK73104.1"/>
    <property type="molecule type" value="Genomic_DNA"/>
</dbReference>
<reference evidence="2 3" key="1">
    <citation type="journal article" date="2011" name="J. Bacteriol.">
        <title>Genome sequence of Methyloversatilis universalis FAM5T, a methylotrophic representative of the order Rhodocyclales.</title>
        <authorList>
            <person name="Kittichotirat W."/>
            <person name="Good N.M."/>
            <person name="Hall R."/>
            <person name="Bringel F."/>
            <person name="Lajus A."/>
            <person name="Medigue C."/>
            <person name="Smalley N.E."/>
            <person name="Beck D."/>
            <person name="Bumgarner R."/>
            <person name="Vuilleumier S."/>
            <person name="Kalyuzhnaya M.G."/>
        </authorList>
    </citation>
    <scope>NUCLEOTIDE SEQUENCE [LARGE SCALE GENOMIC DNA]</scope>
    <source>
        <strain evidence="3">ATCC BAA-1314 / JCM 13912 / FAM5</strain>
    </source>
</reference>
<gene>
    <name evidence="2" type="ORF">METUNv1_00275</name>
</gene>
<dbReference type="Proteomes" id="UP000005019">
    <property type="component" value="Unassembled WGS sequence"/>
</dbReference>